<dbReference type="PANTHER" id="PTHR39598:SF1">
    <property type="entry name" value="AUSTINOID BIOSYNTHESIS CLUSTERS PROTEIN F-RELATED"/>
    <property type="match status" value="1"/>
</dbReference>
<dbReference type="InterPro" id="IPR050977">
    <property type="entry name" value="Fungal_Meroterpenoid_Isomerase"/>
</dbReference>
<protein>
    <recommendedName>
        <fullName evidence="1">SnoaL-like domain-containing protein</fullName>
    </recommendedName>
</protein>
<dbReference type="AlphaFoldDB" id="A0A9P9WZ07"/>
<feature type="domain" description="SnoaL-like" evidence="1">
    <location>
        <begin position="11"/>
        <end position="114"/>
    </location>
</feature>
<sequence length="157" mass="17773">MSKRREVALQAIQAYNEWNIDAIMAYRDESCTQEVLPKSLKRPPMDNATYRAAFGSTMPLFKNFTVMIDDVFEDKAGNKVAMWVRSTAETAAGPYRNEYVMMFDFTEDGSKVVRVREFVDSAISKDFFNKLNDKVEETGGTWDAAAWGVGKKAKGKL</sequence>
<dbReference type="EMBL" id="JAFIMR010000001">
    <property type="protein sequence ID" value="KAI1881861.1"/>
    <property type="molecule type" value="Genomic_DNA"/>
</dbReference>
<dbReference type="InterPro" id="IPR037401">
    <property type="entry name" value="SnoaL-like"/>
</dbReference>
<keyword evidence="3" id="KW-1185">Reference proteome</keyword>
<comment type="caution">
    <text evidence="2">The sequence shown here is derived from an EMBL/GenBank/DDBJ whole genome shotgun (WGS) entry which is preliminary data.</text>
</comment>
<name>A0A9P9WZ07_9PEZI</name>
<dbReference type="Pfam" id="PF12680">
    <property type="entry name" value="SnoaL_2"/>
    <property type="match status" value="1"/>
</dbReference>
<dbReference type="OrthoDB" id="3758478at2759"/>
<proteinExistence type="predicted"/>
<dbReference type="Gene3D" id="3.10.450.50">
    <property type="match status" value="1"/>
</dbReference>
<dbReference type="InterPro" id="IPR032710">
    <property type="entry name" value="NTF2-like_dom_sf"/>
</dbReference>
<reference evidence="2" key="1">
    <citation type="submission" date="2021-03" db="EMBL/GenBank/DDBJ databases">
        <title>Revisited historic fungal species revealed as producer of novel bioactive compounds through whole genome sequencing and comparative genomics.</title>
        <authorList>
            <person name="Vignolle G.A."/>
            <person name="Hochenegger N."/>
            <person name="Mach R.L."/>
            <person name="Mach-Aigner A.R."/>
            <person name="Javad Rahimi M."/>
            <person name="Salim K.A."/>
            <person name="Chan C.M."/>
            <person name="Lim L.B.L."/>
            <person name="Cai F."/>
            <person name="Druzhinina I.S."/>
            <person name="U'Ren J.M."/>
            <person name="Derntl C."/>
        </authorList>
    </citation>
    <scope>NUCLEOTIDE SEQUENCE</scope>
    <source>
        <strain evidence="2">TUCIM 5799</strain>
    </source>
</reference>
<dbReference type="SUPFAM" id="SSF54427">
    <property type="entry name" value="NTF2-like"/>
    <property type="match status" value="1"/>
</dbReference>
<evidence type="ECO:0000313" key="2">
    <source>
        <dbReference type="EMBL" id="KAI1881861.1"/>
    </source>
</evidence>
<organism evidence="2 3">
    <name type="scientific">Neoarthrinium moseri</name>
    <dbReference type="NCBI Taxonomy" id="1658444"/>
    <lineage>
        <taxon>Eukaryota</taxon>
        <taxon>Fungi</taxon>
        <taxon>Dikarya</taxon>
        <taxon>Ascomycota</taxon>
        <taxon>Pezizomycotina</taxon>
        <taxon>Sordariomycetes</taxon>
        <taxon>Xylariomycetidae</taxon>
        <taxon>Amphisphaeriales</taxon>
        <taxon>Apiosporaceae</taxon>
        <taxon>Neoarthrinium</taxon>
    </lineage>
</organism>
<evidence type="ECO:0000259" key="1">
    <source>
        <dbReference type="Pfam" id="PF12680"/>
    </source>
</evidence>
<evidence type="ECO:0000313" key="3">
    <source>
        <dbReference type="Proteomes" id="UP000829685"/>
    </source>
</evidence>
<gene>
    <name evidence="2" type="ORF">JX265_000687</name>
</gene>
<dbReference type="PANTHER" id="PTHR39598">
    <property type="entry name" value="AUSTINOL SYNTHESIS PROTEIN F-RELATED"/>
    <property type="match status" value="1"/>
</dbReference>
<dbReference type="Proteomes" id="UP000829685">
    <property type="component" value="Unassembled WGS sequence"/>
</dbReference>
<accession>A0A9P9WZ07</accession>